<organism evidence="4 5">
    <name type="scientific">Oceanococcus atlanticus</name>
    <dbReference type="NCBI Taxonomy" id="1317117"/>
    <lineage>
        <taxon>Bacteria</taxon>
        <taxon>Pseudomonadati</taxon>
        <taxon>Pseudomonadota</taxon>
        <taxon>Gammaproteobacteria</taxon>
        <taxon>Chromatiales</taxon>
        <taxon>Oceanococcaceae</taxon>
        <taxon>Oceanococcus</taxon>
    </lineage>
</organism>
<dbReference type="SUPFAM" id="SSF51395">
    <property type="entry name" value="FMN-linked oxidoreductases"/>
    <property type="match status" value="1"/>
</dbReference>
<dbReference type="GO" id="GO:0010181">
    <property type="term" value="F:FMN binding"/>
    <property type="evidence" value="ECO:0007669"/>
    <property type="project" value="InterPro"/>
</dbReference>
<evidence type="ECO:0000256" key="2">
    <source>
        <dbReference type="ARBA" id="ARBA00023002"/>
    </source>
</evidence>
<evidence type="ECO:0000256" key="1">
    <source>
        <dbReference type="ARBA" id="ARBA00022630"/>
    </source>
</evidence>
<protein>
    <submittedName>
        <fullName evidence="4">NADH-flavin oxidoreductase/NADH oxidase</fullName>
    </submittedName>
</protein>
<gene>
    <name evidence="4" type="ORF">ATO7_12293</name>
</gene>
<feature type="domain" description="NADH:flavin oxidoreductase/NADH oxidase N-terminal" evidence="3">
    <location>
        <begin position="19"/>
        <end position="262"/>
    </location>
</feature>
<dbReference type="GO" id="GO:0016491">
    <property type="term" value="F:oxidoreductase activity"/>
    <property type="evidence" value="ECO:0007669"/>
    <property type="project" value="UniProtKB-KW"/>
</dbReference>
<name>A0A1Y1SD18_9GAMM</name>
<dbReference type="InterPro" id="IPR001155">
    <property type="entry name" value="OxRdtase_FMN_N"/>
</dbReference>
<dbReference type="AlphaFoldDB" id="A0A1Y1SD18"/>
<sequence>MAGLRPHDGRQLAVSAAAYAPWRLGPLSLRNRLIKSATNEGMADGARVTDRLIEFHRRMAAGGVGMTTLAYCAVSRDGRTFEDQVCLDAQTLPRLRALTDAVHAEGAAACAQITHGGAFCFLPQLEERRYPLSARGGLNPPGMMIGRWFKRAATAADLEHLTTQFVNAARLAREAGFDALEIHMGHGYLLSQFLSPLYNQEPDARARARFPRQVLEAVLDAVGNDLAVLCKLSVVEGHRRGNSIEDMIQICRELEQAGAHQLVLSAGMNVEAPWTIFGNRLPVASMTAAAKGLFRPIAALMALRQPRKPFQPLYLMPWSSRIRAAVDIPLAYLGGVTSPDDVTQVLAAGFDSIALGRVLIHDPDLPRHWAAGEQAASGCTACNLCVASMYSARGTHCALTDQPVPAGFSHA</sequence>
<dbReference type="Gene3D" id="3.20.20.70">
    <property type="entry name" value="Aldolase class I"/>
    <property type="match status" value="1"/>
</dbReference>
<dbReference type="PANTHER" id="PTHR43656">
    <property type="entry name" value="BINDING OXIDOREDUCTASE, PUTATIVE (AFU_ORTHOLOGUE AFUA_2G08260)-RELATED"/>
    <property type="match status" value="1"/>
</dbReference>
<comment type="caution">
    <text evidence="4">The sequence shown here is derived from an EMBL/GenBank/DDBJ whole genome shotgun (WGS) entry which is preliminary data.</text>
</comment>
<dbReference type="STRING" id="1317117.ATO7_12293"/>
<keyword evidence="1" id="KW-0285">Flavoprotein</keyword>
<dbReference type="EMBL" id="AQQV01000003">
    <property type="protein sequence ID" value="ORE86074.1"/>
    <property type="molecule type" value="Genomic_DNA"/>
</dbReference>
<reference evidence="4 5" key="1">
    <citation type="submission" date="2013-04" db="EMBL/GenBank/DDBJ databases">
        <title>Oceanococcus atlanticus 22II-S10r2 Genome Sequencing.</title>
        <authorList>
            <person name="Lai Q."/>
            <person name="Li G."/>
            <person name="Shao Z."/>
        </authorList>
    </citation>
    <scope>NUCLEOTIDE SEQUENCE [LARGE SCALE GENOMIC DNA]</scope>
    <source>
        <strain evidence="4 5">22II-S10r2</strain>
    </source>
</reference>
<proteinExistence type="predicted"/>
<dbReference type="PANTHER" id="PTHR43656:SF2">
    <property type="entry name" value="BINDING OXIDOREDUCTASE, PUTATIVE (AFU_ORTHOLOGUE AFUA_2G08260)-RELATED"/>
    <property type="match status" value="1"/>
</dbReference>
<dbReference type="Proteomes" id="UP000192342">
    <property type="component" value="Unassembled WGS sequence"/>
</dbReference>
<evidence type="ECO:0000313" key="5">
    <source>
        <dbReference type="Proteomes" id="UP000192342"/>
    </source>
</evidence>
<keyword evidence="2" id="KW-0560">Oxidoreductase</keyword>
<dbReference type="CDD" id="cd02803">
    <property type="entry name" value="OYE_like_FMN_family"/>
    <property type="match status" value="1"/>
</dbReference>
<dbReference type="InterPro" id="IPR051799">
    <property type="entry name" value="NADH_flavin_oxidoreductase"/>
</dbReference>
<evidence type="ECO:0000313" key="4">
    <source>
        <dbReference type="EMBL" id="ORE86074.1"/>
    </source>
</evidence>
<keyword evidence="5" id="KW-1185">Reference proteome</keyword>
<evidence type="ECO:0000259" key="3">
    <source>
        <dbReference type="Pfam" id="PF00724"/>
    </source>
</evidence>
<dbReference type="InterPro" id="IPR013785">
    <property type="entry name" value="Aldolase_TIM"/>
</dbReference>
<dbReference type="Pfam" id="PF00724">
    <property type="entry name" value="Oxidored_FMN"/>
    <property type="match status" value="1"/>
</dbReference>
<accession>A0A1Y1SD18</accession>